<keyword evidence="7" id="KW-0175">Coiled coil</keyword>
<evidence type="ECO:0000313" key="11">
    <source>
        <dbReference type="Proteomes" id="UP000500857"/>
    </source>
</evidence>
<dbReference type="Gene3D" id="3.30.565.10">
    <property type="entry name" value="Histidine kinase-like ATPase, C-terminal domain"/>
    <property type="match status" value="1"/>
</dbReference>
<dbReference type="SMART" id="SM00387">
    <property type="entry name" value="HATPase_c"/>
    <property type="match status" value="1"/>
</dbReference>
<evidence type="ECO:0000259" key="9">
    <source>
        <dbReference type="PROSITE" id="PS50109"/>
    </source>
</evidence>
<feature type="domain" description="Histidine kinase" evidence="9">
    <location>
        <begin position="286"/>
        <end position="545"/>
    </location>
</feature>
<dbReference type="InterPro" id="IPR036097">
    <property type="entry name" value="HisK_dim/P_sf"/>
</dbReference>
<evidence type="ECO:0000256" key="2">
    <source>
        <dbReference type="ARBA" id="ARBA00006402"/>
    </source>
</evidence>
<protein>
    <recommendedName>
        <fullName evidence="3">histidine kinase</fullName>
        <ecNumber evidence="3">2.7.13.3</ecNumber>
    </recommendedName>
</protein>
<evidence type="ECO:0000256" key="6">
    <source>
        <dbReference type="ARBA" id="ARBA00023012"/>
    </source>
</evidence>
<comment type="catalytic activity">
    <reaction evidence="1">
        <text>ATP + protein L-histidine = ADP + protein N-phospho-L-histidine.</text>
        <dbReference type="EC" id="2.7.13.3"/>
    </reaction>
</comment>
<evidence type="ECO:0000256" key="5">
    <source>
        <dbReference type="ARBA" id="ARBA00022777"/>
    </source>
</evidence>
<accession>A0A6H1U4T4</accession>
<dbReference type="InterPro" id="IPR003661">
    <property type="entry name" value="HisK_dim/P_dom"/>
</dbReference>
<dbReference type="Gene3D" id="3.30.450.40">
    <property type="match status" value="1"/>
</dbReference>
<dbReference type="Gene3D" id="1.10.287.130">
    <property type="match status" value="1"/>
</dbReference>
<gene>
    <name evidence="10" type="ORF">HCG48_22755</name>
</gene>
<name>A0A6H1U4T4_9CYAN</name>
<evidence type="ECO:0000259" key="8">
    <source>
        <dbReference type="PROSITE" id="PS50046"/>
    </source>
</evidence>
<evidence type="ECO:0000256" key="4">
    <source>
        <dbReference type="ARBA" id="ARBA00022553"/>
    </source>
</evidence>
<comment type="similarity">
    <text evidence="2">In the N-terminal section; belongs to the phytochrome family.</text>
</comment>
<evidence type="ECO:0000256" key="1">
    <source>
        <dbReference type="ARBA" id="ARBA00000085"/>
    </source>
</evidence>
<dbReference type="InterPro" id="IPR003018">
    <property type="entry name" value="GAF"/>
</dbReference>
<dbReference type="KEGG" id="oxy:HCG48_22755"/>
<dbReference type="InterPro" id="IPR016132">
    <property type="entry name" value="Phyto_chromo_attachment"/>
</dbReference>
<dbReference type="SMART" id="SM00065">
    <property type="entry name" value="GAF"/>
    <property type="match status" value="1"/>
</dbReference>
<dbReference type="InterPro" id="IPR003594">
    <property type="entry name" value="HATPase_dom"/>
</dbReference>
<dbReference type="PANTHER" id="PTHR43065">
    <property type="entry name" value="SENSOR HISTIDINE KINASE"/>
    <property type="match status" value="1"/>
</dbReference>
<dbReference type="InterPro" id="IPR004358">
    <property type="entry name" value="Sig_transdc_His_kin-like_C"/>
</dbReference>
<dbReference type="EMBL" id="CP051167">
    <property type="protein sequence ID" value="QIZ73898.1"/>
    <property type="molecule type" value="Genomic_DNA"/>
</dbReference>
<dbReference type="SUPFAM" id="SSF47384">
    <property type="entry name" value="Homodimeric domain of signal transducing histidine kinase"/>
    <property type="match status" value="1"/>
</dbReference>
<dbReference type="SUPFAM" id="SSF55781">
    <property type="entry name" value="GAF domain-like"/>
    <property type="match status" value="1"/>
</dbReference>
<keyword evidence="11" id="KW-1185">Reference proteome</keyword>
<organism evidence="10 11">
    <name type="scientific">Oxynema aestuarii AP17</name>
    <dbReference type="NCBI Taxonomy" id="2064643"/>
    <lineage>
        <taxon>Bacteria</taxon>
        <taxon>Bacillati</taxon>
        <taxon>Cyanobacteriota</taxon>
        <taxon>Cyanophyceae</taxon>
        <taxon>Oscillatoriophycideae</taxon>
        <taxon>Oscillatoriales</taxon>
        <taxon>Oscillatoriaceae</taxon>
        <taxon>Oxynema</taxon>
        <taxon>Oxynema aestuarii</taxon>
    </lineage>
</organism>
<evidence type="ECO:0000313" key="10">
    <source>
        <dbReference type="EMBL" id="QIZ73898.1"/>
    </source>
</evidence>
<dbReference type="EC" id="2.7.13.3" evidence="3"/>
<proteinExistence type="inferred from homology"/>
<keyword evidence="6" id="KW-0902">Two-component regulatory system</keyword>
<dbReference type="Pfam" id="PF01590">
    <property type="entry name" value="GAF"/>
    <property type="match status" value="1"/>
</dbReference>
<dbReference type="Proteomes" id="UP000500857">
    <property type="component" value="Chromosome"/>
</dbReference>
<dbReference type="PRINTS" id="PR00344">
    <property type="entry name" value="BCTRLSENSOR"/>
</dbReference>
<feature type="coiled-coil region" evidence="7">
    <location>
        <begin position="56"/>
        <end position="83"/>
    </location>
</feature>
<dbReference type="SUPFAM" id="SSF55874">
    <property type="entry name" value="ATPase domain of HSP90 chaperone/DNA topoisomerase II/histidine kinase"/>
    <property type="match status" value="1"/>
</dbReference>
<keyword evidence="4" id="KW-0597">Phosphoprotein</keyword>
<dbReference type="PANTHER" id="PTHR43065:SF50">
    <property type="entry name" value="HISTIDINE KINASE"/>
    <property type="match status" value="1"/>
</dbReference>
<keyword evidence="5 10" id="KW-0418">Kinase</keyword>
<dbReference type="PROSITE" id="PS50046">
    <property type="entry name" value="PHYTOCHROME_2"/>
    <property type="match status" value="1"/>
</dbReference>
<keyword evidence="5 10" id="KW-0808">Transferase</keyword>
<feature type="domain" description="Phytochrome chromophore attachment site" evidence="8">
    <location>
        <begin position="98"/>
        <end position="236"/>
    </location>
</feature>
<reference evidence="10 11" key="1">
    <citation type="submission" date="2020-04" db="EMBL/GenBank/DDBJ databases">
        <authorList>
            <person name="Basu S."/>
            <person name="Maruthanayagam V."/>
            <person name="Chakraborty S."/>
            <person name="Pramanik A."/>
            <person name="Mukherjee J."/>
            <person name="Brink B."/>
        </authorList>
    </citation>
    <scope>NUCLEOTIDE SEQUENCE [LARGE SCALE GENOMIC DNA]</scope>
    <source>
        <strain evidence="10 11">AP17</strain>
    </source>
</reference>
<dbReference type="InterPro" id="IPR005467">
    <property type="entry name" value="His_kinase_dom"/>
</dbReference>
<dbReference type="InterPro" id="IPR029016">
    <property type="entry name" value="GAF-like_dom_sf"/>
</dbReference>
<feature type="coiled-coil region" evidence="7">
    <location>
        <begin position="240"/>
        <end position="277"/>
    </location>
</feature>
<evidence type="ECO:0000256" key="3">
    <source>
        <dbReference type="ARBA" id="ARBA00012438"/>
    </source>
</evidence>
<evidence type="ECO:0000256" key="7">
    <source>
        <dbReference type="SAM" id="Coils"/>
    </source>
</evidence>
<dbReference type="GO" id="GO:0000155">
    <property type="term" value="F:phosphorelay sensor kinase activity"/>
    <property type="evidence" value="ECO:0007669"/>
    <property type="project" value="InterPro"/>
</dbReference>
<dbReference type="InterPro" id="IPR036890">
    <property type="entry name" value="HATPase_C_sf"/>
</dbReference>
<sequence length="555" mass="61757">MAQELATAKGRQTYNFVYTPVRDDAGEICGAIAIGRDLGRLNADSRSDPPPHSGQVEVALEQAESLQDVKAQARELANAHQRQHALATTIDNIRRSLDIETIFNTTTQEVRQLLQCDRVAVYRFNPDFSGIFVAESFAEGWKALVGNLPVIADSYLQETRGGRYRHNETVAVADIYNAGHAQCHVEMLESFQAKAYAIVPIFHGETLWGLLAAYQNDGPRQWEAYEVELLAQIGVQFGVAIQQAQLLDRTQRQKEELTQTLNELKQAQTQLIQSEKMASLGQLVAGIAHEINNPVNFIYGNLTYVGEYIRDLLEHVQLYEQYYPDPPEAIAEHAEEMELEFLQEDLPKILGSMRVGADRIRQTVISLRNFSRLDEATVKAVDLHEGLDSTLLILQHRLIDPAHGPSIELVKNYGKLPKVECYAAPINQVFMSLLGNAIDAIESHFASQGDSNNGERVKPKIVVETAPLGKDRVEIRIRDNGPGMSEAVRSHIFEPFFTTKPVGKGTGLGLSISYQIIVEKHGGQIECHSQPGEGTEFVIQLPRTQGACERVGNRE</sequence>
<dbReference type="AlphaFoldDB" id="A0A6H1U4T4"/>
<dbReference type="Pfam" id="PF02518">
    <property type="entry name" value="HATPase_c"/>
    <property type="match status" value="1"/>
</dbReference>
<dbReference type="PROSITE" id="PS50109">
    <property type="entry name" value="HIS_KIN"/>
    <property type="match status" value="1"/>
</dbReference>
<dbReference type="CDD" id="cd00082">
    <property type="entry name" value="HisKA"/>
    <property type="match status" value="1"/>
</dbReference>